<gene>
    <name evidence="2" type="ORF">EVAR_57688_1</name>
</gene>
<comment type="caution">
    <text evidence="2">The sequence shown here is derived from an EMBL/GenBank/DDBJ whole genome shotgun (WGS) entry which is preliminary data.</text>
</comment>
<evidence type="ECO:0000313" key="3">
    <source>
        <dbReference type="Proteomes" id="UP000299102"/>
    </source>
</evidence>
<proteinExistence type="predicted"/>
<feature type="signal peptide" evidence="1">
    <location>
        <begin position="1"/>
        <end position="20"/>
    </location>
</feature>
<keyword evidence="3" id="KW-1185">Reference proteome</keyword>
<accession>A0A4C1Y8R1</accession>
<reference evidence="2 3" key="1">
    <citation type="journal article" date="2019" name="Commun. Biol.">
        <title>The bagworm genome reveals a unique fibroin gene that provides high tensile strength.</title>
        <authorList>
            <person name="Kono N."/>
            <person name="Nakamura H."/>
            <person name="Ohtoshi R."/>
            <person name="Tomita M."/>
            <person name="Numata K."/>
            <person name="Arakawa K."/>
        </authorList>
    </citation>
    <scope>NUCLEOTIDE SEQUENCE [LARGE SCALE GENOMIC DNA]</scope>
</reference>
<organism evidence="2 3">
    <name type="scientific">Eumeta variegata</name>
    <name type="common">Bagworm moth</name>
    <name type="synonym">Eumeta japonica</name>
    <dbReference type="NCBI Taxonomy" id="151549"/>
    <lineage>
        <taxon>Eukaryota</taxon>
        <taxon>Metazoa</taxon>
        <taxon>Ecdysozoa</taxon>
        <taxon>Arthropoda</taxon>
        <taxon>Hexapoda</taxon>
        <taxon>Insecta</taxon>
        <taxon>Pterygota</taxon>
        <taxon>Neoptera</taxon>
        <taxon>Endopterygota</taxon>
        <taxon>Lepidoptera</taxon>
        <taxon>Glossata</taxon>
        <taxon>Ditrysia</taxon>
        <taxon>Tineoidea</taxon>
        <taxon>Psychidae</taxon>
        <taxon>Oiketicinae</taxon>
        <taxon>Eumeta</taxon>
    </lineage>
</organism>
<evidence type="ECO:0000256" key="1">
    <source>
        <dbReference type="SAM" id="SignalP"/>
    </source>
</evidence>
<dbReference type="EMBL" id="BGZK01001104">
    <property type="protein sequence ID" value="GBP71304.1"/>
    <property type="molecule type" value="Genomic_DNA"/>
</dbReference>
<protein>
    <submittedName>
        <fullName evidence="2">Uncharacterized protein</fullName>
    </submittedName>
</protein>
<sequence length="220" mass="25293">MSNVVITVMWVSPMFLLVEGRTLDRNSLTPESTHDQSLNTQLGSAAQRWRKESWFPKAGVKPRANTVALSSFSLNVVLHQWRRAPLPFQAVVYQREPALLQMPFKGSGTMACVKELNADALPLNPWLQEEVFDFFDHVLENMIKKIDQRASKLAREKQDVATLFRTRINRAAYTDFFRITLADCTMACHYETEMRFCSRKTVHRTVVPRPKRGGHRVSRG</sequence>
<dbReference type="AlphaFoldDB" id="A0A4C1Y8R1"/>
<keyword evidence="1" id="KW-0732">Signal</keyword>
<name>A0A4C1Y8R1_EUMVA</name>
<dbReference type="Proteomes" id="UP000299102">
    <property type="component" value="Unassembled WGS sequence"/>
</dbReference>
<evidence type="ECO:0000313" key="2">
    <source>
        <dbReference type="EMBL" id="GBP71304.1"/>
    </source>
</evidence>
<feature type="chain" id="PRO_5020032317" evidence="1">
    <location>
        <begin position="21"/>
        <end position="220"/>
    </location>
</feature>